<proteinExistence type="predicted"/>
<dbReference type="NCBIfam" id="TIGR02001">
    <property type="entry name" value="gcw_chp"/>
    <property type="match status" value="1"/>
</dbReference>
<dbReference type="InterPro" id="IPR010239">
    <property type="entry name" value="CHP02001"/>
</dbReference>
<protein>
    <submittedName>
        <fullName evidence="2">Uncharacterized protein (TIGR02001 family)</fullName>
    </submittedName>
</protein>
<evidence type="ECO:0000313" key="2">
    <source>
        <dbReference type="EMBL" id="MDQ0505438.1"/>
    </source>
</evidence>
<evidence type="ECO:0000256" key="1">
    <source>
        <dbReference type="SAM" id="SignalP"/>
    </source>
</evidence>
<dbReference type="RefSeq" id="WP_237344095.1">
    <property type="nucleotide sequence ID" value="NZ_JABWGX010000002.1"/>
</dbReference>
<dbReference type="EMBL" id="JAUSVY010000004">
    <property type="protein sequence ID" value="MDQ0505438.1"/>
    <property type="molecule type" value="Genomic_DNA"/>
</dbReference>
<sequence length="301" mass="32991">MKKIALVAASMLIAGSASAADLTMPVKAAPAPEPTPVWDLAFGAKLTSDYIFRGMTQTNGDPAIQGYAELRLFDWVYGGLFMSSVNFPSVINNYQVTGLTDPSAEMDIYGGLRHTWSGLTLDVGYVYYYYPGQLSENSYTLGVPAANMNYWEVYFKPTYAINDMFTVGGNLYYSSDYVGTGSDDTYLSGTLKVDFSKYSVVKDVGFYVSGEFGYQWLGWTNYGNIYAVNYELPSYASWNVGVAFTYKAATLDLRYYGSELSEGYLPNGTFNTCGQVSGLSNACGDRFVASLSFDTSLNALK</sequence>
<dbReference type="Pfam" id="PF09694">
    <property type="entry name" value="Gcw_chp"/>
    <property type="match status" value="1"/>
</dbReference>
<name>A0ABU0LEB6_XANAG</name>
<reference evidence="2 3" key="1">
    <citation type="submission" date="2023-07" db="EMBL/GenBank/DDBJ databases">
        <title>Genomic Encyclopedia of Type Strains, Phase IV (KMG-IV): sequencing the most valuable type-strain genomes for metagenomic binning, comparative biology and taxonomic classification.</title>
        <authorList>
            <person name="Goeker M."/>
        </authorList>
    </citation>
    <scope>NUCLEOTIDE SEQUENCE [LARGE SCALE GENOMIC DNA]</scope>
    <source>
        <strain evidence="2 3">DSM 3770</strain>
    </source>
</reference>
<organism evidence="2 3">
    <name type="scientific">Xanthobacter agilis</name>
    <dbReference type="NCBI Taxonomy" id="47492"/>
    <lineage>
        <taxon>Bacteria</taxon>
        <taxon>Pseudomonadati</taxon>
        <taxon>Pseudomonadota</taxon>
        <taxon>Alphaproteobacteria</taxon>
        <taxon>Hyphomicrobiales</taxon>
        <taxon>Xanthobacteraceae</taxon>
        <taxon>Xanthobacter</taxon>
    </lineage>
</organism>
<keyword evidence="1" id="KW-0732">Signal</keyword>
<evidence type="ECO:0000313" key="3">
    <source>
        <dbReference type="Proteomes" id="UP001241747"/>
    </source>
</evidence>
<dbReference type="Proteomes" id="UP001241747">
    <property type="component" value="Unassembled WGS sequence"/>
</dbReference>
<feature type="chain" id="PRO_5045762990" evidence="1">
    <location>
        <begin position="20"/>
        <end position="301"/>
    </location>
</feature>
<gene>
    <name evidence="2" type="ORF">QOZ94_002234</name>
</gene>
<keyword evidence="3" id="KW-1185">Reference proteome</keyword>
<feature type="signal peptide" evidence="1">
    <location>
        <begin position="1"/>
        <end position="19"/>
    </location>
</feature>
<comment type="caution">
    <text evidence="2">The sequence shown here is derived from an EMBL/GenBank/DDBJ whole genome shotgun (WGS) entry which is preliminary data.</text>
</comment>
<accession>A0ABU0LEB6</accession>